<dbReference type="Proteomes" id="UP000828390">
    <property type="component" value="Unassembled WGS sequence"/>
</dbReference>
<proteinExistence type="predicted"/>
<protein>
    <submittedName>
        <fullName evidence="1">Uncharacterized protein</fullName>
    </submittedName>
</protein>
<sequence>MDLYLLMRFEVTGVNVKVTEANNRLPSVTLLLPFIIAPSILYQSLSYLARSLRNFIGDSGAPDRTAGMCRPVRISLAAYAIDTFWNDVALLDILAMTGFRK</sequence>
<reference evidence="1" key="1">
    <citation type="journal article" date="2019" name="bioRxiv">
        <title>The Genome of the Zebra Mussel, Dreissena polymorpha: A Resource for Invasive Species Research.</title>
        <authorList>
            <person name="McCartney M.A."/>
            <person name="Auch B."/>
            <person name="Kono T."/>
            <person name="Mallez S."/>
            <person name="Zhang Y."/>
            <person name="Obille A."/>
            <person name="Becker A."/>
            <person name="Abrahante J.E."/>
            <person name="Garbe J."/>
            <person name="Badalamenti J.P."/>
            <person name="Herman A."/>
            <person name="Mangelson H."/>
            <person name="Liachko I."/>
            <person name="Sullivan S."/>
            <person name="Sone E.D."/>
            <person name="Koren S."/>
            <person name="Silverstein K.A.T."/>
            <person name="Beckman K.B."/>
            <person name="Gohl D.M."/>
        </authorList>
    </citation>
    <scope>NUCLEOTIDE SEQUENCE</scope>
    <source>
        <strain evidence="1">Duluth1</strain>
        <tissue evidence="1">Whole animal</tissue>
    </source>
</reference>
<keyword evidence="2" id="KW-1185">Reference proteome</keyword>
<comment type="caution">
    <text evidence="1">The sequence shown here is derived from an EMBL/GenBank/DDBJ whole genome shotgun (WGS) entry which is preliminary data.</text>
</comment>
<dbReference type="AlphaFoldDB" id="A0A9D4RJL8"/>
<reference evidence="1" key="2">
    <citation type="submission" date="2020-11" db="EMBL/GenBank/DDBJ databases">
        <authorList>
            <person name="McCartney M.A."/>
            <person name="Auch B."/>
            <person name="Kono T."/>
            <person name="Mallez S."/>
            <person name="Becker A."/>
            <person name="Gohl D.M."/>
            <person name="Silverstein K.A.T."/>
            <person name="Koren S."/>
            <person name="Bechman K.B."/>
            <person name="Herman A."/>
            <person name="Abrahante J.E."/>
            <person name="Garbe J."/>
        </authorList>
    </citation>
    <scope>NUCLEOTIDE SEQUENCE</scope>
    <source>
        <strain evidence="1">Duluth1</strain>
        <tissue evidence="1">Whole animal</tissue>
    </source>
</reference>
<evidence type="ECO:0000313" key="1">
    <source>
        <dbReference type="EMBL" id="KAH3870013.1"/>
    </source>
</evidence>
<dbReference type="EMBL" id="JAIWYP010000002">
    <property type="protein sequence ID" value="KAH3870013.1"/>
    <property type="molecule type" value="Genomic_DNA"/>
</dbReference>
<gene>
    <name evidence="1" type="ORF">DPMN_033191</name>
</gene>
<evidence type="ECO:0000313" key="2">
    <source>
        <dbReference type="Proteomes" id="UP000828390"/>
    </source>
</evidence>
<name>A0A9D4RJL8_DREPO</name>
<accession>A0A9D4RJL8</accession>
<organism evidence="1 2">
    <name type="scientific">Dreissena polymorpha</name>
    <name type="common">Zebra mussel</name>
    <name type="synonym">Mytilus polymorpha</name>
    <dbReference type="NCBI Taxonomy" id="45954"/>
    <lineage>
        <taxon>Eukaryota</taxon>
        <taxon>Metazoa</taxon>
        <taxon>Spiralia</taxon>
        <taxon>Lophotrochozoa</taxon>
        <taxon>Mollusca</taxon>
        <taxon>Bivalvia</taxon>
        <taxon>Autobranchia</taxon>
        <taxon>Heteroconchia</taxon>
        <taxon>Euheterodonta</taxon>
        <taxon>Imparidentia</taxon>
        <taxon>Neoheterodontei</taxon>
        <taxon>Myida</taxon>
        <taxon>Dreissenoidea</taxon>
        <taxon>Dreissenidae</taxon>
        <taxon>Dreissena</taxon>
    </lineage>
</organism>